<accession>A0A0D0B407</accession>
<evidence type="ECO:0000256" key="2">
    <source>
        <dbReference type="ARBA" id="ARBA00022737"/>
    </source>
</evidence>
<dbReference type="EMBL" id="KN835384">
    <property type="protein sequence ID" value="KIK38588.1"/>
    <property type="molecule type" value="Genomic_DNA"/>
</dbReference>
<dbReference type="Gene3D" id="2.130.10.10">
    <property type="entry name" value="YVTN repeat-like/Quinoprotein amine dehydrogenase"/>
    <property type="match status" value="2"/>
</dbReference>
<dbReference type="InterPro" id="IPR019775">
    <property type="entry name" value="WD40_repeat_CS"/>
</dbReference>
<dbReference type="PROSITE" id="PS00678">
    <property type="entry name" value="WD_REPEATS_1"/>
    <property type="match status" value="3"/>
</dbReference>
<dbReference type="OrthoDB" id="674604at2759"/>
<protein>
    <recommendedName>
        <fullName evidence="6">Anaphase-promoting complex subunit 4 WD40 domain-containing protein</fullName>
    </recommendedName>
</protein>
<sequence>MTSLPPKTKKPSEVTPWKTMQGHTKYVVGVAHLPGGKRIITCSMDDSLRLWDLKSGAQVGEEWRDEGDEAGIETMALSPNGETIASGSIDGTVRLWDIEMGKVVLKWKGHSDDMTSLCWSPDGERVVSGSLDGTARVWDVKSGEPVQGLNPIKTGHEYVYAVSYSRKTKTIATGGHNESGIQIWDAKTGNCKLLSTLKLDRSVSSLAWTSNEKKLIAGSFDNSIRIFDTATHRITKIAQCIYSYIYTCKSSVIRCDDCDLYLQQSVQYM</sequence>
<keyword evidence="5" id="KW-1185">Reference proteome</keyword>
<dbReference type="InterPro" id="IPR020472">
    <property type="entry name" value="WD40_PAC1"/>
</dbReference>
<evidence type="ECO:0000256" key="3">
    <source>
        <dbReference type="PROSITE-ProRule" id="PRU00221"/>
    </source>
</evidence>
<reference evidence="4 5" key="1">
    <citation type="submission" date="2014-04" db="EMBL/GenBank/DDBJ databases">
        <authorList>
            <consortium name="DOE Joint Genome Institute"/>
            <person name="Kuo A."/>
            <person name="Ruytinx J."/>
            <person name="Rineau F."/>
            <person name="Colpaert J."/>
            <person name="Kohler A."/>
            <person name="Nagy L.G."/>
            <person name="Floudas D."/>
            <person name="Copeland A."/>
            <person name="Barry K.W."/>
            <person name="Cichocki N."/>
            <person name="Veneault-Fourrey C."/>
            <person name="LaButti K."/>
            <person name="Lindquist E.A."/>
            <person name="Lipzen A."/>
            <person name="Lundell T."/>
            <person name="Morin E."/>
            <person name="Murat C."/>
            <person name="Sun H."/>
            <person name="Tunlid A."/>
            <person name="Henrissat B."/>
            <person name="Grigoriev I.V."/>
            <person name="Hibbett D.S."/>
            <person name="Martin F."/>
            <person name="Nordberg H.P."/>
            <person name="Cantor M.N."/>
            <person name="Hua S.X."/>
        </authorList>
    </citation>
    <scope>NUCLEOTIDE SEQUENCE [LARGE SCALE GENOMIC DNA]</scope>
    <source>
        <strain evidence="4 5">UH-Slu-Lm8-n1</strain>
    </source>
</reference>
<dbReference type="AlphaFoldDB" id="A0A0D0B407"/>
<dbReference type="SMART" id="SM00320">
    <property type="entry name" value="WD40"/>
    <property type="match status" value="5"/>
</dbReference>
<dbReference type="SUPFAM" id="SSF50998">
    <property type="entry name" value="Quinoprotein alcohol dehydrogenase-like"/>
    <property type="match status" value="1"/>
</dbReference>
<dbReference type="InterPro" id="IPR001680">
    <property type="entry name" value="WD40_rpt"/>
</dbReference>
<dbReference type="Pfam" id="PF00400">
    <property type="entry name" value="WD40"/>
    <property type="match status" value="5"/>
</dbReference>
<dbReference type="PANTHER" id="PTHR19848">
    <property type="entry name" value="WD40 REPEAT PROTEIN"/>
    <property type="match status" value="1"/>
</dbReference>
<dbReference type="Proteomes" id="UP000054485">
    <property type="component" value="Unassembled WGS sequence"/>
</dbReference>
<evidence type="ECO:0000313" key="5">
    <source>
        <dbReference type="Proteomes" id="UP000054485"/>
    </source>
</evidence>
<keyword evidence="2" id="KW-0677">Repeat</keyword>
<dbReference type="HOGENOM" id="CLU_000288_57_18_1"/>
<proteinExistence type="predicted"/>
<dbReference type="CDD" id="cd00200">
    <property type="entry name" value="WD40"/>
    <property type="match status" value="1"/>
</dbReference>
<keyword evidence="1 3" id="KW-0853">WD repeat</keyword>
<feature type="repeat" description="WD" evidence="3">
    <location>
        <begin position="203"/>
        <end position="237"/>
    </location>
</feature>
<feature type="repeat" description="WD" evidence="3">
    <location>
        <begin position="20"/>
        <end position="61"/>
    </location>
</feature>
<dbReference type="InterPro" id="IPR011047">
    <property type="entry name" value="Quinoprotein_ADH-like_sf"/>
</dbReference>
<dbReference type="PANTHER" id="PTHR19848:SF8">
    <property type="entry name" value="F-BOX AND WD REPEAT DOMAIN CONTAINING 7"/>
    <property type="match status" value="1"/>
</dbReference>
<dbReference type="InterPro" id="IPR015943">
    <property type="entry name" value="WD40/YVTN_repeat-like_dom_sf"/>
</dbReference>
<dbReference type="PROSITE" id="PS50082">
    <property type="entry name" value="WD_REPEATS_2"/>
    <property type="match status" value="4"/>
</dbReference>
<evidence type="ECO:0000256" key="1">
    <source>
        <dbReference type="ARBA" id="ARBA00022574"/>
    </source>
</evidence>
<feature type="repeat" description="WD" evidence="3">
    <location>
        <begin position="107"/>
        <end position="148"/>
    </location>
</feature>
<dbReference type="STRING" id="930992.A0A0D0B407"/>
<reference evidence="5" key="2">
    <citation type="submission" date="2015-01" db="EMBL/GenBank/DDBJ databases">
        <title>Evolutionary Origins and Diversification of the Mycorrhizal Mutualists.</title>
        <authorList>
            <consortium name="DOE Joint Genome Institute"/>
            <consortium name="Mycorrhizal Genomics Consortium"/>
            <person name="Kohler A."/>
            <person name="Kuo A."/>
            <person name="Nagy L.G."/>
            <person name="Floudas D."/>
            <person name="Copeland A."/>
            <person name="Barry K.W."/>
            <person name="Cichocki N."/>
            <person name="Veneault-Fourrey C."/>
            <person name="LaButti K."/>
            <person name="Lindquist E.A."/>
            <person name="Lipzen A."/>
            <person name="Lundell T."/>
            <person name="Morin E."/>
            <person name="Murat C."/>
            <person name="Riley R."/>
            <person name="Ohm R."/>
            <person name="Sun H."/>
            <person name="Tunlid A."/>
            <person name="Henrissat B."/>
            <person name="Grigoriev I.V."/>
            <person name="Hibbett D.S."/>
            <person name="Martin F."/>
        </authorList>
    </citation>
    <scope>NUCLEOTIDE SEQUENCE [LARGE SCALE GENOMIC DNA]</scope>
    <source>
        <strain evidence="5">UH-Slu-Lm8-n1</strain>
    </source>
</reference>
<name>A0A0D0B407_9AGAM</name>
<gene>
    <name evidence="4" type="ORF">CY34DRAFT_809182</name>
</gene>
<evidence type="ECO:0008006" key="6">
    <source>
        <dbReference type="Google" id="ProtNLM"/>
    </source>
</evidence>
<evidence type="ECO:0000313" key="4">
    <source>
        <dbReference type="EMBL" id="KIK38588.1"/>
    </source>
</evidence>
<dbReference type="InParanoid" id="A0A0D0B407"/>
<organism evidence="4 5">
    <name type="scientific">Suillus luteus UH-Slu-Lm8-n1</name>
    <dbReference type="NCBI Taxonomy" id="930992"/>
    <lineage>
        <taxon>Eukaryota</taxon>
        <taxon>Fungi</taxon>
        <taxon>Dikarya</taxon>
        <taxon>Basidiomycota</taxon>
        <taxon>Agaricomycotina</taxon>
        <taxon>Agaricomycetes</taxon>
        <taxon>Agaricomycetidae</taxon>
        <taxon>Boletales</taxon>
        <taxon>Suillineae</taxon>
        <taxon>Suillaceae</taxon>
        <taxon>Suillus</taxon>
    </lineage>
</organism>
<dbReference type="PROSITE" id="PS50294">
    <property type="entry name" value="WD_REPEATS_REGION"/>
    <property type="match status" value="3"/>
</dbReference>
<feature type="repeat" description="WD" evidence="3">
    <location>
        <begin position="65"/>
        <end position="106"/>
    </location>
</feature>
<dbReference type="PRINTS" id="PR00320">
    <property type="entry name" value="GPROTEINBRPT"/>
</dbReference>